<organism evidence="1 2">
    <name type="scientific">Streptomyces davaonensis (strain DSM 101723 / JCM 4913 / KCC S-0913 / 768)</name>
    <dbReference type="NCBI Taxonomy" id="1214101"/>
    <lineage>
        <taxon>Bacteria</taxon>
        <taxon>Bacillati</taxon>
        <taxon>Actinomycetota</taxon>
        <taxon>Actinomycetes</taxon>
        <taxon>Kitasatosporales</taxon>
        <taxon>Streptomycetaceae</taxon>
        <taxon>Streptomyces</taxon>
    </lineage>
</organism>
<accession>K4RFF0</accession>
<reference evidence="1 2" key="1">
    <citation type="journal article" date="2012" name="J. Bacteriol.">
        <title>Genome sequence of the bacterium Streptomyces davawensis JCM 4913 and heterologous production of the unique antibiotic roseoflavin.</title>
        <authorList>
            <person name="Jankowitsch F."/>
            <person name="Schwarz J."/>
            <person name="Ruckert C."/>
            <person name="Gust B."/>
            <person name="Szczepanowski R."/>
            <person name="Blom J."/>
            <person name="Pelzer S."/>
            <person name="Kalinowski J."/>
            <person name="Mack M."/>
        </authorList>
    </citation>
    <scope>NUCLEOTIDE SEQUENCE [LARGE SCALE GENOMIC DNA]</scope>
    <source>
        <strain evidence="2">DSM 101723 / JCM 4913 / KCC S-0913 / 768</strain>
    </source>
</reference>
<evidence type="ECO:0000313" key="2">
    <source>
        <dbReference type="Proteomes" id="UP000008043"/>
    </source>
</evidence>
<protein>
    <submittedName>
        <fullName evidence="1">Uncharacterized protein</fullName>
    </submittedName>
</protein>
<dbReference type="EMBL" id="HE971709">
    <property type="protein sequence ID" value="CCK32618.1"/>
    <property type="molecule type" value="Genomic_DNA"/>
</dbReference>
<dbReference type="Proteomes" id="UP000008043">
    <property type="component" value="Chromosome"/>
</dbReference>
<dbReference type="HOGENOM" id="CLU_2958670_0_0_11"/>
<keyword evidence="2" id="KW-1185">Reference proteome</keyword>
<name>K4RFF0_STRDJ</name>
<sequence>MWSMLGELALAAPWLLALLFGVLALIVLVSLPLSLRGSEASERPEIIRALADFWRFWRR</sequence>
<gene>
    <name evidence="1" type="ORF">BN159_8240</name>
</gene>
<dbReference type="AlphaFoldDB" id="K4RFF0"/>
<evidence type="ECO:0000313" key="1">
    <source>
        <dbReference type="EMBL" id="CCK32618.1"/>
    </source>
</evidence>
<dbReference type="PATRIC" id="fig|1214101.3.peg.8337"/>
<proteinExistence type="predicted"/>
<dbReference type="KEGG" id="sdv:BN159_8240"/>